<feature type="compositionally biased region" description="Basic and acidic residues" evidence="1">
    <location>
        <begin position="46"/>
        <end position="61"/>
    </location>
</feature>
<proteinExistence type="predicted"/>
<feature type="compositionally biased region" description="Basic residues" evidence="1">
    <location>
        <begin position="1"/>
        <end position="31"/>
    </location>
</feature>
<dbReference type="Proteomes" id="UP000198660">
    <property type="component" value="Unassembled WGS sequence"/>
</dbReference>
<dbReference type="AlphaFoldDB" id="A0A1I6TYE1"/>
<accession>A0A1I6TYE1</accession>
<name>A0A1I6TYE1_9BACL</name>
<evidence type="ECO:0000256" key="1">
    <source>
        <dbReference type="SAM" id="MobiDB-lite"/>
    </source>
</evidence>
<reference evidence="3" key="1">
    <citation type="submission" date="2016-10" db="EMBL/GenBank/DDBJ databases">
        <authorList>
            <person name="Varghese N."/>
            <person name="Submissions S."/>
        </authorList>
    </citation>
    <scope>NUCLEOTIDE SEQUENCE [LARGE SCALE GENOMIC DNA]</scope>
    <source>
        <strain evidence="3">DSM 45789</strain>
    </source>
</reference>
<dbReference type="EMBL" id="FPAA01000012">
    <property type="protein sequence ID" value="SFS94202.1"/>
    <property type="molecule type" value="Genomic_DNA"/>
</dbReference>
<feature type="region of interest" description="Disordered" evidence="1">
    <location>
        <begin position="177"/>
        <end position="197"/>
    </location>
</feature>
<feature type="region of interest" description="Disordered" evidence="1">
    <location>
        <begin position="1"/>
        <end position="67"/>
    </location>
</feature>
<protein>
    <recommendedName>
        <fullName evidence="4">YqfQ-like protein</fullName>
    </recommendedName>
</protein>
<evidence type="ECO:0000313" key="3">
    <source>
        <dbReference type="Proteomes" id="UP000198660"/>
    </source>
</evidence>
<dbReference type="RefSeq" id="WP_091838563.1">
    <property type="nucleotide sequence ID" value="NZ_FPAA01000012.1"/>
</dbReference>
<feature type="region of interest" description="Disordered" evidence="1">
    <location>
        <begin position="137"/>
        <end position="159"/>
    </location>
</feature>
<evidence type="ECO:0008006" key="4">
    <source>
        <dbReference type="Google" id="ProtNLM"/>
    </source>
</evidence>
<evidence type="ECO:0000313" key="2">
    <source>
        <dbReference type="EMBL" id="SFS94202.1"/>
    </source>
</evidence>
<dbReference type="OrthoDB" id="2990859at2"/>
<organism evidence="2 3">
    <name type="scientific">Marininema halotolerans</name>
    <dbReference type="NCBI Taxonomy" id="1155944"/>
    <lineage>
        <taxon>Bacteria</taxon>
        <taxon>Bacillati</taxon>
        <taxon>Bacillota</taxon>
        <taxon>Bacilli</taxon>
        <taxon>Bacillales</taxon>
        <taxon>Thermoactinomycetaceae</taxon>
        <taxon>Marininema</taxon>
    </lineage>
</organism>
<sequence length="197" mass="22300">MSSPTRHNRRSPTKRTRANRSTRSPKSKRQAPRSSQPSYRTPQQLEPERGRTSPSEKKETKTPMTTPNLANVISSFYTIRSTVQQLSDSLQRMEKIMTNAYQMFEIANSFMGRRREPGLFGGPRRRPRLRLIKPPEEDGEIPRLNLPDEPPGGGNGAFGIGQLFKLMQSPFVQQMLSGLMNAKTSDQESKPSKQKQG</sequence>
<gene>
    <name evidence="2" type="ORF">SAMN05444972_11215</name>
</gene>
<keyword evidence="3" id="KW-1185">Reference proteome</keyword>
<feature type="compositionally biased region" description="Polar residues" evidence="1">
    <location>
        <begin position="32"/>
        <end position="44"/>
    </location>
</feature>